<feature type="chain" id="PRO_5041469889" evidence="1">
    <location>
        <begin position="22"/>
        <end position="75"/>
    </location>
</feature>
<sequence>MPQFWWFLCLLLASLTVTSQTQLVSKRRIGMRLPNMLHYRPGTIEKRRIGMRLPNIIYLRSEPEKKDYWEYNSLI</sequence>
<dbReference type="Proteomes" id="UP001176961">
    <property type="component" value="Unassembled WGS sequence"/>
</dbReference>
<dbReference type="EMBL" id="CATQJL010000223">
    <property type="protein sequence ID" value="CAJ0598374.1"/>
    <property type="molecule type" value="Genomic_DNA"/>
</dbReference>
<accession>A0AA36GU72</accession>
<keyword evidence="1" id="KW-0732">Signal</keyword>
<evidence type="ECO:0000256" key="1">
    <source>
        <dbReference type="SAM" id="SignalP"/>
    </source>
</evidence>
<name>A0AA36GU72_CYLNA</name>
<dbReference type="AlphaFoldDB" id="A0AA36GU72"/>
<protein>
    <submittedName>
        <fullName evidence="2">Uncharacterized protein</fullName>
    </submittedName>
</protein>
<reference evidence="2" key="1">
    <citation type="submission" date="2023-07" db="EMBL/GenBank/DDBJ databases">
        <authorList>
            <consortium name="CYATHOMIX"/>
        </authorList>
    </citation>
    <scope>NUCLEOTIDE SEQUENCE</scope>
    <source>
        <strain evidence="2">N/A</strain>
    </source>
</reference>
<keyword evidence="3" id="KW-1185">Reference proteome</keyword>
<comment type="caution">
    <text evidence="2">The sequence shown here is derived from an EMBL/GenBank/DDBJ whole genome shotgun (WGS) entry which is preliminary data.</text>
</comment>
<evidence type="ECO:0000313" key="3">
    <source>
        <dbReference type="Proteomes" id="UP001176961"/>
    </source>
</evidence>
<organism evidence="2 3">
    <name type="scientific">Cylicocyclus nassatus</name>
    <name type="common">Nematode worm</name>
    <dbReference type="NCBI Taxonomy" id="53992"/>
    <lineage>
        <taxon>Eukaryota</taxon>
        <taxon>Metazoa</taxon>
        <taxon>Ecdysozoa</taxon>
        <taxon>Nematoda</taxon>
        <taxon>Chromadorea</taxon>
        <taxon>Rhabditida</taxon>
        <taxon>Rhabditina</taxon>
        <taxon>Rhabditomorpha</taxon>
        <taxon>Strongyloidea</taxon>
        <taxon>Strongylidae</taxon>
        <taxon>Cylicocyclus</taxon>
    </lineage>
</organism>
<gene>
    <name evidence="2" type="ORF">CYNAS_LOCUS10357</name>
</gene>
<evidence type="ECO:0000313" key="2">
    <source>
        <dbReference type="EMBL" id="CAJ0598374.1"/>
    </source>
</evidence>
<proteinExistence type="predicted"/>
<feature type="signal peptide" evidence="1">
    <location>
        <begin position="1"/>
        <end position="21"/>
    </location>
</feature>